<dbReference type="GeneID" id="64820988"/>
<dbReference type="InterPro" id="IPR013815">
    <property type="entry name" value="ATP_grasp_subdomain_1"/>
</dbReference>
<dbReference type="OrthoDB" id="23397at2157"/>
<evidence type="ECO:0000259" key="2">
    <source>
        <dbReference type="Pfam" id="PF01326"/>
    </source>
</evidence>
<gene>
    <name evidence="3" type="ORF">HYG87_09445</name>
</gene>
<dbReference type="InterPro" id="IPR008279">
    <property type="entry name" value="PEP-util_enz_mobile_dom"/>
</dbReference>
<protein>
    <submittedName>
        <fullName evidence="3">Phosphoenolpyruvate protein kinase</fullName>
    </submittedName>
</protein>
<name>A0A8T8K5Y5_9EURY</name>
<dbReference type="SUPFAM" id="SSF52009">
    <property type="entry name" value="Phosphohistidine domain"/>
    <property type="match status" value="1"/>
</dbReference>
<dbReference type="InterPro" id="IPR051549">
    <property type="entry name" value="PEP_Utilizing_Enz"/>
</dbReference>
<dbReference type="GO" id="GO:0005524">
    <property type="term" value="F:ATP binding"/>
    <property type="evidence" value="ECO:0007669"/>
    <property type="project" value="InterPro"/>
</dbReference>
<keyword evidence="4" id="KW-1185">Reference proteome</keyword>
<dbReference type="Gene3D" id="3.30.470.20">
    <property type="entry name" value="ATP-grasp fold, B domain"/>
    <property type="match status" value="1"/>
</dbReference>
<dbReference type="InterPro" id="IPR036637">
    <property type="entry name" value="Phosphohistidine_dom_sf"/>
</dbReference>
<reference evidence="3" key="1">
    <citation type="submission" date="2020-07" db="EMBL/GenBank/DDBJ databases">
        <title>Methanobacterium. sp. MethCan genome.</title>
        <authorList>
            <person name="Postec A."/>
            <person name="Quemeneur M."/>
        </authorList>
    </citation>
    <scope>NUCLEOTIDE SEQUENCE</scope>
    <source>
        <strain evidence="3">MethCAN</strain>
    </source>
</reference>
<keyword evidence="3" id="KW-0418">Kinase</keyword>
<dbReference type="KEGG" id="meme:HYG87_09445"/>
<dbReference type="Gene3D" id="3.50.30.10">
    <property type="entry name" value="Phosphohistidine domain"/>
    <property type="match status" value="1"/>
</dbReference>
<organism evidence="3 4">
    <name type="scientific">Methanobacterium alkalithermotolerans</name>
    <dbReference type="NCBI Taxonomy" id="2731220"/>
    <lineage>
        <taxon>Archaea</taxon>
        <taxon>Methanobacteriati</taxon>
        <taxon>Methanobacteriota</taxon>
        <taxon>Methanomada group</taxon>
        <taxon>Methanobacteria</taxon>
        <taxon>Methanobacteriales</taxon>
        <taxon>Methanobacteriaceae</taxon>
        <taxon>Methanobacterium</taxon>
    </lineage>
</organism>
<dbReference type="Gene3D" id="3.30.1490.20">
    <property type="entry name" value="ATP-grasp fold, A domain"/>
    <property type="match status" value="1"/>
</dbReference>
<sequence>MVNKKNYVMELKAKDIPLEKIGGKALNLSKMSKAGFNIPPAFVVGVDAYDFFIKQKLEAEISKILASIDFNNDKSLSEGCASIRNLIKTERVPDAILVEINNKIESLPPGYYAVRSSATSEDLDDASFAGQLDTFLNIRKEDILEKISDCWASYWNNRAVKYRHDSSIEHLDTAQSSAGIAVLVQKMVNATVSGVTFTANPVNGSEDIVIESTWGLGEAIASGLVTPDTFVLSRNGEVLERKIKSKNKGYFLKNGENTLVKLKKEDQEKPSLDGEVLKKLLKRALELESFFGAPQDIEWALEDGKKDIYILQSRPVTTLSRDKDDILWTRAYGDEYWADATTPLFFDVMGKMLTDYVNHEGARIMGYAEITDSKLLKLHKSRVYFNSWVLEKAFSYYPKFARSKELLNYFPLDDQERISKYPSILHKTLLSQILVAIRDPDGMMHRTDKAYRKWAHGFLKKCEDFDEIDLGVLNSAQLMKLYNDIENAGIKHYQLIRYGMVSHSIATNLMIKNWLVDWLEDKDGSLYAGLISGLEDNKTIEMNIRFSDMAKILREDSNLQGMINSISDLSYLTQTQLTELISSNSEFEESFNQFIKDYGHRSNTREILYPRWREDKAYILEVIKLLSSSDLDLRKKEVESKKNRFETEKEVLKRIKKQNFGFFKARIFKIVLNLAQTYLTFRENQRFYLDHLLFRQRLMLQEMGRRLIQKGVISEGDDVFFFYEKELFSFFNKSSPDKRIISSLKEKILKRKKEFFRYKSSLPPKFLKNGIEFDDTVMEYKPSAIYGAAASPGIFQGVARVVESIGELSQLEENEILITSNTDPAWTAIFSKLGGLITETGGILSHGAVISREYRIPAVTAVKGATKIFKTGDELVVDGNEGVVYINETNSLKKK</sequence>
<dbReference type="RefSeq" id="WP_211532921.1">
    <property type="nucleotide sequence ID" value="NZ_CP058560.1"/>
</dbReference>
<dbReference type="AlphaFoldDB" id="A0A8T8K5Y5"/>
<feature type="domain" description="PEP-utilising enzyme mobile" evidence="1">
    <location>
        <begin position="812"/>
        <end position="882"/>
    </location>
</feature>
<dbReference type="Pfam" id="PF00391">
    <property type="entry name" value="PEP-utilizers"/>
    <property type="match status" value="1"/>
</dbReference>
<dbReference type="GO" id="GO:0016301">
    <property type="term" value="F:kinase activity"/>
    <property type="evidence" value="ECO:0007669"/>
    <property type="project" value="UniProtKB-KW"/>
</dbReference>
<dbReference type="PANTHER" id="PTHR43615:SF1">
    <property type="entry name" value="PPDK_N DOMAIN-CONTAINING PROTEIN"/>
    <property type="match status" value="1"/>
</dbReference>
<feature type="domain" description="Pyruvate phosphate dikinase AMP/ATP-binding" evidence="2">
    <location>
        <begin position="19"/>
        <end position="325"/>
    </location>
</feature>
<dbReference type="Proteomes" id="UP000681041">
    <property type="component" value="Chromosome"/>
</dbReference>
<dbReference type="Pfam" id="PF01326">
    <property type="entry name" value="PPDK_N"/>
    <property type="match status" value="1"/>
</dbReference>
<accession>A0A8T8K5Y5</accession>
<evidence type="ECO:0000313" key="3">
    <source>
        <dbReference type="EMBL" id="QUH23964.1"/>
    </source>
</evidence>
<dbReference type="SUPFAM" id="SSF56059">
    <property type="entry name" value="Glutathione synthetase ATP-binding domain-like"/>
    <property type="match status" value="1"/>
</dbReference>
<dbReference type="PANTHER" id="PTHR43615">
    <property type="entry name" value="PHOSPHOENOLPYRUVATE SYNTHASE-RELATED"/>
    <property type="match status" value="1"/>
</dbReference>
<proteinExistence type="predicted"/>
<keyword evidence="3" id="KW-0808">Transferase</keyword>
<dbReference type="EMBL" id="CP058560">
    <property type="protein sequence ID" value="QUH23964.1"/>
    <property type="molecule type" value="Genomic_DNA"/>
</dbReference>
<evidence type="ECO:0000259" key="1">
    <source>
        <dbReference type="Pfam" id="PF00391"/>
    </source>
</evidence>
<dbReference type="InterPro" id="IPR002192">
    <property type="entry name" value="PPDK_AMP/ATP-bd"/>
</dbReference>
<evidence type="ECO:0000313" key="4">
    <source>
        <dbReference type="Proteomes" id="UP000681041"/>
    </source>
</evidence>